<dbReference type="Pfam" id="PF00005">
    <property type="entry name" value="ABC_tran"/>
    <property type="match status" value="1"/>
</dbReference>
<dbReference type="GO" id="GO:0005524">
    <property type="term" value="F:ATP binding"/>
    <property type="evidence" value="ECO:0007669"/>
    <property type="project" value="UniProtKB-KW"/>
</dbReference>
<dbReference type="InterPro" id="IPR017871">
    <property type="entry name" value="ABC_transporter-like_CS"/>
</dbReference>
<dbReference type="Gene3D" id="3.40.50.300">
    <property type="entry name" value="P-loop containing nucleotide triphosphate hydrolases"/>
    <property type="match status" value="1"/>
</dbReference>
<proteinExistence type="predicted"/>
<dbReference type="InterPro" id="IPR027417">
    <property type="entry name" value="P-loop_NTPase"/>
</dbReference>
<comment type="caution">
    <text evidence="6">The sequence shown here is derived from an EMBL/GenBank/DDBJ whole genome shotgun (WGS) entry which is preliminary data.</text>
</comment>
<reference evidence="6 7" key="1">
    <citation type="submission" date="2012-02" db="EMBL/GenBank/DDBJ databases">
        <title>Whole genome shotgun sequence of Gordonia sputi NBRC 100414.</title>
        <authorList>
            <person name="Yoshida I."/>
            <person name="Hosoyama A."/>
            <person name="Tsuchikane K."/>
            <person name="Katsumata H."/>
            <person name="Yamazaki S."/>
            <person name="Fujita N."/>
        </authorList>
    </citation>
    <scope>NUCLEOTIDE SEQUENCE [LARGE SCALE GENOMIC DNA]</scope>
    <source>
        <strain evidence="6 7">NBRC 100414</strain>
    </source>
</reference>
<accession>H5U4J3</accession>
<feature type="compositionally biased region" description="Polar residues" evidence="4">
    <location>
        <begin position="281"/>
        <end position="290"/>
    </location>
</feature>
<feature type="region of interest" description="Disordered" evidence="4">
    <location>
        <begin position="245"/>
        <end position="290"/>
    </location>
</feature>
<protein>
    <submittedName>
        <fullName evidence="6">Putative ABC transporter ATP-binding protein</fullName>
    </submittedName>
</protein>
<name>H5U4J3_9ACTN</name>
<evidence type="ECO:0000256" key="1">
    <source>
        <dbReference type="ARBA" id="ARBA00022448"/>
    </source>
</evidence>
<evidence type="ECO:0000256" key="4">
    <source>
        <dbReference type="SAM" id="MobiDB-lite"/>
    </source>
</evidence>
<feature type="domain" description="ABC transporter" evidence="5">
    <location>
        <begin position="13"/>
        <end position="263"/>
    </location>
</feature>
<dbReference type="PANTHER" id="PTHR24220">
    <property type="entry name" value="IMPORT ATP-BINDING PROTEIN"/>
    <property type="match status" value="1"/>
</dbReference>
<keyword evidence="7" id="KW-1185">Reference proteome</keyword>
<dbReference type="AlphaFoldDB" id="H5U4J3"/>
<dbReference type="InterPro" id="IPR017911">
    <property type="entry name" value="MacB-like_ATP-bd"/>
</dbReference>
<dbReference type="PROSITE" id="PS50893">
    <property type="entry name" value="ABC_TRANSPORTER_2"/>
    <property type="match status" value="1"/>
</dbReference>
<evidence type="ECO:0000256" key="2">
    <source>
        <dbReference type="ARBA" id="ARBA00022741"/>
    </source>
</evidence>
<dbReference type="GO" id="GO:0016887">
    <property type="term" value="F:ATP hydrolysis activity"/>
    <property type="evidence" value="ECO:0007669"/>
    <property type="project" value="InterPro"/>
</dbReference>
<keyword evidence="3 6" id="KW-0067">ATP-binding</keyword>
<sequence length="290" mass="30284">MSTIVSTNSVPALDMSAVTLTFPDGTGRVRALEDVSLAVAPGEIVAITGPSGSGKSSLLAVAGRLIRPDSGRVSVATRSGDTVELNGLSRGEAARARREHLGFVFQQSNLIASLTAIEQLEVTAHLGQRWWSGPSRRREVRERARLLLDQVGLADQSHKFPAQLSGGQRQRVNIARALMNTPSLLLVDEPTSALDSARGAAIIELLVAMTRTHGAACVLVTHDPTHLDRMDAVYEMVDGRLRSVTGDQDVEPGVGSSEAGPPSDAGPSLDGVGPVSVGGTAMSSALTAMP</sequence>
<dbReference type="GO" id="GO:0005886">
    <property type="term" value="C:plasma membrane"/>
    <property type="evidence" value="ECO:0007669"/>
    <property type="project" value="TreeGrafter"/>
</dbReference>
<dbReference type="Proteomes" id="UP000005845">
    <property type="component" value="Unassembled WGS sequence"/>
</dbReference>
<dbReference type="PROSITE" id="PS00211">
    <property type="entry name" value="ABC_TRANSPORTER_1"/>
    <property type="match status" value="1"/>
</dbReference>
<evidence type="ECO:0000313" key="6">
    <source>
        <dbReference type="EMBL" id="GAB40651.1"/>
    </source>
</evidence>
<keyword evidence="2" id="KW-0547">Nucleotide-binding</keyword>
<evidence type="ECO:0000313" key="7">
    <source>
        <dbReference type="Proteomes" id="UP000005845"/>
    </source>
</evidence>
<dbReference type="SMART" id="SM00382">
    <property type="entry name" value="AAA"/>
    <property type="match status" value="1"/>
</dbReference>
<keyword evidence="1" id="KW-0813">Transport</keyword>
<dbReference type="GO" id="GO:0022857">
    <property type="term" value="F:transmembrane transporter activity"/>
    <property type="evidence" value="ECO:0007669"/>
    <property type="project" value="TreeGrafter"/>
</dbReference>
<dbReference type="EMBL" id="BAFC01000111">
    <property type="protein sequence ID" value="GAB40651.1"/>
    <property type="molecule type" value="Genomic_DNA"/>
</dbReference>
<dbReference type="InterPro" id="IPR003593">
    <property type="entry name" value="AAA+_ATPase"/>
</dbReference>
<organism evidence="6 7">
    <name type="scientific">Gordonia sputi NBRC 100414</name>
    <dbReference type="NCBI Taxonomy" id="1089453"/>
    <lineage>
        <taxon>Bacteria</taxon>
        <taxon>Bacillati</taxon>
        <taxon>Actinomycetota</taxon>
        <taxon>Actinomycetes</taxon>
        <taxon>Mycobacteriales</taxon>
        <taxon>Gordoniaceae</taxon>
        <taxon>Gordonia</taxon>
    </lineage>
</organism>
<evidence type="ECO:0000259" key="5">
    <source>
        <dbReference type="PROSITE" id="PS50893"/>
    </source>
</evidence>
<dbReference type="InterPro" id="IPR003439">
    <property type="entry name" value="ABC_transporter-like_ATP-bd"/>
</dbReference>
<dbReference type="PANTHER" id="PTHR24220:SF685">
    <property type="entry name" value="ABC TRANSPORTER RELATED"/>
    <property type="match status" value="1"/>
</dbReference>
<dbReference type="SUPFAM" id="SSF52540">
    <property type="entry name" value="P-loop containing nucleoside triphosphate hydrolases"/>
    <property type="match status" value="1"/>
</dbReference>
<dbReference type="CDD" id="cd03255">
    <property type="entry name" value="ABC_MJ0796_LolCDE_FtsE"/>
    <property type="match status" value="1"/>
</dbReference>
<dbReference type="InterPro" id="IPR015854">
    <property type="entry name" value="ABC_transpr_LolD-like"/>
</dbReference>
<evidence type="ECO:0000256" key="3">
    <source>
        <dbReference type="ARBA" id="ARBA00022840"/>
    </source>
</evidence>
<gene>
    <name evidence="6" type="ORF">GOSPT_113_00400</name>
</gene>
<dbReference type="eggNOG" id="COG1136">
    <property type="taxonomic scope" value="Bacteria"/>
</dbReference>